<organism evidence="1 2">
    <name type="scientific">Auriscalpium vulgare</name>
    <dbReference type="NCBI Taxonomy" id="40419"/>
    <lineage>
        <taxon>Eukaryota</taxon>
        <taxon>Fungi</taxon>
        <taxon>Dikarya</taxon>
        <taxon>Basidiomycota</taxon>
        <taxon>Agaricomycotina</taxon>
        <taxon>Agaricomycetes</taxon>
        <taxon>Russulales</taxon>
        <taxon>Auriscalpiaceae</taxon>
        <taxon>Auriscalpium</taxon>
    </lineage>
</organism>
<dbReference type="Proteomes" id="UP000814033">
    <property type="component" value="Unassembled WGS sequence"/>
</dbReference>
<keyword evidence="1" id="KW-0808">Transferase</keyword>
<reference evidence="1" key="2">
    <citation type="journal article" date="2022" name="New Phytol.">
        <title>Evolutionary transition to the ectomycorrhizal habit in the genomes of a hyperdiverse lineage of mushroom-forming fungi.</title>
        <authorList>
            <person name="Looney B."/>
            <person name="Miyauchi S."/>
            <person name="Morin E."/>
            <person name="Drula E."/>
            <person name="Courty P.E."/>
            <person name="Kohler A."/>
            <person name="Kuo A."/>
            <person name="LaButti K."/>
            <person name="Pangilinan J."/>
            <person name="Lipzen A."/>
            <person name="Riley R."/>
            <person name="Andreopoulos W."/>
            <person name="He G."/>
            <person name="Johnson J."/>
            <person name="Nolan M."/>
            <person name="Tritt A."/>
            <person name="Barry K.W."/>
            <person name="Grigoriev I.V."/>
            <person name="Nagy L.G."/>
            <person name="Hibbett D."/>
            <person name="Henrissat B."/>
            <person name="Matheny P.B."/>
            <person name="Labbe J."/>
            <person name="Martin F.M."/>
        </authorList>
    </citation>
    <scope>NUCLEOTIDE SEQUENCE</scope>
    <source>
        <strain evidence="1">FP105234-sp</strain>
    </source>
</reference>
<dbReference type="EMBL" id="MU275953">
    <property type="protein sequence ID" value="KAI0045363.1"/>
    <property type="molecule type" value="Genomic_DNA"/>
</dbReference>
<comment type="caution">
    <text evidence="1">The sequence shown here is derived from an EMBL/GenBank/DDBJ whole genome shotgun (WGS) entry which is preliminary data.</text>
</comment>
<proteinExistence type="predicted"/>
<keyword evidence="1" id="KW-0489">Methyltransferase</keyword>
<name>A0ACB8RML4_9AGAM</name>
<keyword evidence="2" id="KW-1185">Reference proteome</keyword>
<accession>A0ACB8RML4</accession>
<protein>
    <submittedName>
        <fullName evidence="1">S-adenosyl-L-methionine-dependent methyltransferase</fullName>
    </submittedName>
</protein>
<evidence type="ECO:0000313" key="1">
    <source>
        <dbReference type="EMBL" id="KAI0045363.1"/>
    </source>
</evidence>
<evidence type="ECO:0000313" key="2">
    <source>
        <dbReference type="Proteomes" id="UP000814033"/>
    </source>
</evidence>
<sequence length="542" mass="59572">MEKKPRLELDTEEHIPVESIATSSKPSTAVKPKTQSKRSKRRQKHTLPEAGTLEDVIFHEVTELLGKAAVDEAIAAGTEWNAPFEAREEVDLTVTSMSANGEGLAIAPASKRPWVVVTPFSLPGETIRARVYRHGRMYSHADLISVDTPNPELRDMGRVQCQYFGKCAGCQYQMLSYEAQLKLKRDVVVRAYKTYSELPDSAIPPILDTIGSPLQYGYRTKITPHFDAPPKKAQKQGPAPDGEKPDWLKIGFNQIGTRHVMDIEECPIATPVLNETFRPLREKISRDIYTYKKGVSLLLRDSLEIPSDSAVAPPPLPTSDEKHICVTDHRATVRERVGDKLFEYQAGSFFQNNNSVLIPLTAYVRDAIFPPAATATPAPGAPPPTHLVDAYCGAGLFAIALAPHFATVAGIELSADSIRFAARNAALNALPAGRCDFRSGDAANIFGVVGEFPPPRTVAVVDPPRKGCDDNFLRQLVDFGAGTVVYVSCNVHTQARDVGRILRWSEARGEGKGRYMLESLRGFDLFPQTAHVESVAVLRMVY</sequence>
<gene>
    <name evidence="1" type="ORF">FA95DRAFT_1583368</name>
</gene>
<reference evidence="1" key="1">
    <citation type="submission" date="2021-02" db="EMBL/GenBank/DDBJ databases">
        <authorList>
            <consortium name="DOE Joint Genome Institute"/>
            <person name="Ahrendt S."/>
            <person name="Looney B.P."/>
            <person name="Miyauchi S."/>
            <person name="Morin E."/>
            <person name="Drula E."/>
            <person name="Courty P.E."/>
            <person name="Chicoki N."/>
            <person name="Fauchery L."/>
            <person name="Kohler A."/>
            <person name="Kuo A."/>
            <person name="Labutti K."/>
            <person name="Pangilinan J."/>
            <person name="Lipzen A."/>
            <person name="Riley R."/>
            <person name="Andreopoulos W."/>
            <person name="He G."/>
            <person name="Johnson J."/>
            <person name="Barry K.W."/>
            <person name="Grigoriev I.V."/>
            <person name="Nagy L."/>
            <person name="Hibbett D."/>
            <person name="Henrissat B."/>
            <person name="Matheny P.B."/>
            <person name="Labbe J."/>
            <person name="Martin F."/>
        </authorList>
    </citation>
    <scope>NUCLEOTIDE SEQUENCE</scope>
    <source>
        <strain evidence="1">FP105234-sp</strain>
    </source>
</reference>